<organism evidence="1">
    <name type="scientific">Triticum aestivum</name>
    <name type="common">Wheat</name>
    <dbReference type="NCBI Taxonomy" id="4565"/>
    <lineage>
        <taxon>Eukaryota</taxon>
        <taxon>Viridiplantae</taxon>
        <taxon>Streptophyta</taxon>
        <taxon>Embryophyta</taxon>
        <taxon>Tracheophyta</taxon>
        <taxon>Spermatophyta</taxon>
        <taxon>Magnoliopsida</taxon>
        <taxon>Liliopsida</taxon>
        <taxon>Poales</taxon>
        <taxon>Poaceae</taxon>
        <taxon>BOP clade</taxon>
        <taxon>Pooideae</taxon>
        <taxon>Triticodae</taxon>
        <taxon>Triticeae</taxon>
        <taxon>Triticinae</taxon>
        <taxon>Triticum</taxon>
    </lineage>
</organism>
<gene>
    <name evidence="1" type="primary">LOC123165607</name>
</gene>
<dbReference type="Gramene" id="TraesROB_scaffold_036967_01G000100.1">
    <property type="protein sequence ID" value="TraesROB_scaffold_036967_01G000100.1"/>
    <property type="gene ID" value="TraesROB_scaffold_036967_01G000100"/>
</dbReference>
<dbReference type="Gramene" id="TraesWEE_scaffold_039559_01G000100.1">
    <property type="protein sequence ID" value="TraesWEE_scaffold_039559_01G000100.1"/>
    <property type="gene ID" value="TraesWEE_scaffold_039559_01G000100"/>
</dbReference>
<evidence type="ECO:0000313" key="2">
    <source>
        <dbReference type="Proteomes" id="UP000019116"/>
    </source>
</evidence>
<dbReference type="Gramene" id="TraesCAD_scaffold_043722_01G000100.1">
    <property type="protein sequence ID" value="TraesCAD_scaffold_043722_01G000100.1"/>
    <property type="gene ID" value="TraesCAD_scaffold_043722_01G000100"/>
</dbReference>
<sequence length="88" mass="9888">MSTDDRWCYIVLGVAASRRAGPWTGTSSRSGWWSFVRTALEQTRLRTALTPHPSQKMILSCVMLPGKVQAHTSQRRCDCFGCSLLQRS</sequence>
<reference evidence="1" key="2">
    <citation type="submission" date="2018-10" db="UniProtKB">
        <authorList>
            <consortium name="EnsemblPlants"/>
        </authorList>
    </citation>
    <scope>IDENTIFICATION</scope>
</reference>
<dbReference type="Gramene" id="TraesCS7D02G111500.1">
    <property type="protein sequence ID" value="TraesCS7D02G111500.1"/>
    <property type="gene ID" value="TraesCS7D02G111500"/>
</dbReference>
<evidence type="ECO:0000313" key="1">
    <source>
        <dbReference type="EnsemblPlants" id="TraesCS7D02G111500.1"/>
    </source>
</evidence>
<name>A0A3B6TJS9_WHEAT</name>
<keyword evidence="2" id="KW-1185">Reference proteome</keyword>
<dbReference type="Proteomes" id="UP000019116">
    <property type="component" value="Chromosome 7D"/>
</dbReference>
<protein>
    <submittedName>
        <fullName evidence="1">Uncharacterized protein</fullName>
    </submittedName>
</protein>
<proteinExistence type="predicted"/>
<dbReference type="Gramene" id="TraesCS7D03G0250200.1">
    <property type="protein sequence ID" value="TraesCS7D03G0250200.1.CDS"/>
    <property type="gene ID" value="TraesCS7D03G0250200"/>
</dbReference>
<accession>A0A3B6TJS9</accession>
<dbReference type="AlphaFoldDB" id="A0A3B6TJS9"/>
<dbReference type="EnsemblPlants" id="TraesCS7D02G111500.1">
    <property type="protein sequence ID" value="TraesCS7D02G111500.1"/>
    <property type="gene ID" value="TraesCS7D02G111500"/>
</dbReference>
<reference evidence="1" key="1">
    <citation type="submission" date="2018-08" db="EMBL/GenBank/DDBJ databases">
        <authorList>
            <person name="Rossello M."/>
        </authorList>
    </citation>
    <scope>NUCLEOTIDE SEQUENCE [LARGE SCALE GENOMIC DNA]</scope>
    <source>
        <strain evidence="1">cv. Chinese Spring</strain>
    </source>
</reference>
<dbReference type="OrthoDB" id="10524473at2759"/>